<dbReference type="Pfam" id="PF04103">
    <property type="entry name" value="CD20"/>
    <property type="match status" value="1"/>
</dbReference>
<protein>
    <submittedName>
        <fullName evidence="8">Uncharacterized protein</fullName>
    </submittedName>
</protein>
<feature type="transmembrane region" description="Helical" evidence="7">
    <location>
        <begin position="150"/>
        <end position="175"/>
    </location>
</feature>
<evidence type="ECO:0000256" key="5">
    <source>
        <dbReference type="ARBA" id="ARBA00023136"/>
    </source>
</evidence>
<feature type="compositionally biased region" description="Basic and acidic residues" evidence="6">
    <location>
        <begin position="14"/>
        <end position="34"/>
    </location>
</feature>
<feature type="region of interest" description="Disordered" evidence="6">
    <location>
        <begin position="1"/>
        <end position="37"/>
    </location>
</feature>
<comment type="subcellular location">
    <subcellularLocation>
        <location evidence="1">Membrane</location>
        <topology evidence="1">Multi-pass membrane protein</topology>
    </subcellularLocation>
</comment>
<keyword evidence="3 7" id="KW-0812">Transmembrane</keyword>
<evidence type="ECO:0000313" key="8">
    <source>
        <dbReference type="EMBL" id="KAJ8267867.1"/>
    </source>
</evidence>
<dbReference type="OrthoDB" id="8951938at2759"/>
<evidence type="ECO:0000256" key="6">
    <source>
        <dbReference type="SAM" id="MobiDB-lite"/>
    </source>
</evidence>
<dbReference type="PANTHER" id="PTHR23320">
    <property type="entry name" value="MEMBRANE-SPANNING 4-DOMAINS SUBFAMILY A MS4A -RELATED"/>
    <property type="match status" value="1"/>
</dbReference>
<reference evidence="8" key="1">
    <citation type="journal article" date="2023" name="Science">
        <title>Genome structures resolve the early diversification of teleost fishes.</title>
        <authorList>
            <person name="Parey E."/>
            <person name="Louis A."/>
            <person name="Montfort J."/>
            <person name="Bouchez O."/>
            <person name="Roques C."/>
            <person name="Iampietro C."/>
            <person name="Lluch J."/>
            <person name="Castinel A."/>
            <person name="Donnadieu C."/>
            <person name="Desvignes T."/>
            <person name="Floi Bucao C."/>
            <person name="Jouanno E."/>
            <person name="Wen M."/>
            <person name="Mejri S."/>
            <person name="Dirks R."/>
            <person name="Jansen H."/>
            <person name="Henkel C."/>
            <person name="Chen W.J."/>
            <person name="Zahm M."/>
            <person name="Cabau C."/>
            <person name="Klopp C."/>
            <person name="Thompson A.W."/>
            <person name="Robinson-Rechavi M."/>
            <person name="Braasch I."/>
            <person name="Lecointre G."/>
            <person name="Bobe J."/>
            <person name="Postlethwait J.H."/>
            <person name="Berthelot C."/>
            <person name="Roest Crollius H."/>
            <person name="Guiguen Y."/>
        </authorList>
    </citation>
    <scope>NUCLEOTIDE SEQUENCE</scope>
    <source>
        <strain evidence="8">Concon-B</strain>
    </source>
</reference>
<evidence type="ECO:0000313" key="9">
    <source>
        <dbReference type="Proteomes" id="UP001152803"/>
    </source>
</evidence>
<keyword evidence="9" id="KW-1185">Reference proteome</keyword>
<evidence type="ECO:0000256" key="2">
    <source>
        <dbReference type="ARBA" id="ARBA00009565"/>
    </source>
</evidence>
<comment type="caution">
    <text evidence="8">The sequence shown here is derived from an EMBL/GenBank/DDBJ whole genome shotgun (WGS) entry which is preliminary data.</text>
</comment>
<dbReference type="InterPro" id="IPR030417">
    <property type="entry name" value="MS4A"/>
</dbReference>
<dbReference type="PANTHER" id="PTHR23320:SF125">
    <property type="entry name" value="TRANSMEMBRANE PROTEIN 176L.1-RELATED"/>
    <property type="match status" value="1"/>
</dbReference>
<name>A0A9Q1HX78_CONCO</name>
<gene>
    <name evidence="8" type="ORF">COCON_G00130390</name>
</gene>
<dbReference type="EMBL" id="JAFJMO010000009">
    <property type="protein sequence ID" value="KAJ8267867.1"/>
    <property type="molecule type" value="Genomic_DNA"/>
</dbReference>
<dbReference type="GO" id="GO:0016020">
    <property type="term" value="C:membrane"/>
    <property type="evidence" value="ECO:0007669"/>
    <property type="project" value="UniProtKB-SubCell"/>
</dbReference>
<proteinExistence type="inferred from homology"/>
<feature type="transmembrane region" description="Helical" evidence="7">
    <location>
        <begin position="92"/>
        <end position="114"/>
    </location>
</feature>
<organism evidence="8 9">
    <name type="scientific">Conger conger</name>
    <name type="common">Conger eel</name>
    <name type="synonym">Muraena conger</name>
    <dbReference type="NCBI Taxonomy" id="82655"/>
    <lineage>
        <taxon>Eukaryota</taxon>
        <taxon>Metazoa</taxon>
        <taxon>Chordata</taxon>
        <taxon>Craniata</taxon>
        <taxon>Vertebrata</taxon>
        <taxon>Euteleostomi</taxon>
        <taxon>Actinopterygii</taxon>
        <taxon>Neopterygii</taxon>
        <taxon>Teleostei</taxon>
        <taxon>Anguilliformes</taxon>
        <taxon>Congridae</taxon>
        <taxon>Conger</taxon>
    </lineage>
</organism>
<dbReference type="InterPro" id="IPR007237">
    <property type="entry name" value="CD20-like"/>
</dbReference>
<keyword evidence="5 7" id="KW-0472">Membrane</keyword>
<accession>A0A9Q1HX78</accession>
<dbReference type="AlphaFoldDB" id="A0A9Q1HX78"/>
<evidence type="ECO:0000256" key="3">
    <source>
        <dbReference type="ARBA" id="ARBA00022692"/>
    </source>
</evidence>
<sequence>MLPALEGSSQQSETEFHSGRGVDHLRGRKQEQDPARMPLSVTKGEGVAVFTVTSDPGSKWPLLCQLLGMLCSSPGCFASCRPRKLMVGPLSSLATVQIMVGLFTIGLGANLLSLYDGPYFMYYNGAPYWLGACFIFSGIFTIIGDRFQNICLVFLTGVINVVSAVLAVVAIVFYLVDEGAVFDRTCLASDRDYSRYDYRGGYQRTPVNLTDAELRAKDTNLQFCQMYKNFVQPFAIGLKVLLVATAALQLCVTISEAVFAMKALNKNSKKQQAPEVTYVG</sequence>
<keyword evidence="4 7" id="KW-1133">Transmembrane helix</keyword>
<evidence type="ECO:0000256" key="7">
    <source>
        <dbReference type="SAM" id="Phobius"/>
    </source>
</evidence>
<comment type="similarity">
    <text evidence="2">Belongs to the MS4A family.</text>
</comment>
<feature type="transmembrane region" description="Helical" evidence="7">
    <location>
        <begin position="236"/>
        <end position="261"/>
    </location>
</feature>
<evidence type="ECO:0000256" key="1">
    <source>
        <dbReference type="ARBA" id="ARBA00004141"/>
    </source>
</evidence>
<feature type="transmembrane region" description="Helical" evidence="7">
    <location>
        <begin position="126"/>
        <end position="143"/>
    </location>
</feature>
<evidence type="ECO:0000256" key="4">
    <source>
        <dbReference type="ARBA" id="ARBA00022989"/>
    </source>
</evidence>
<dbReference type="Proteomes" id="UP001152803">
    <property type="component" value="Unassembled WGS sequence"/>
</dbReference>